<keyword evidence="2" id="KW-0378">Hydrolase</keyword>
<accession>A0ABT7L684</accession>
<dbReference type="GO" id="GO:0016787">
    <property type="term" value="F:hydrolase activity"/>
    <property type="evidence" value="ECO:0007669"/>
    <property type="project" value="UniProtKB-KW"/>
</dbReference>
<comment type="caution">
    <text evidence="2">The sequence shown here is derived from an EMBL/GenBank/DDBJ whole genome shotgun (WGS) entry which is preliminary data.</text>
</comment>
<name>A0ABT7L684_9BACI</name>
<keyword evidence="3" id="KW-1185">Reference proteome</keyword>
<dbReference type="RefSeq" id="WP_285932074.1">
    <property type="nucleotide sequence ID" value="NZ_JASTZU010000036.1"/>
</dbReference>
<dbReference type="CDD" id="cd00077">
    <property type="entry name" value="HDc"/>
    <property type="match status" value="1"/>
</dbReference>
<proteinExistence type="predicted"/>
<dbReference type="PANTHER" id="PTHR43155">
    <property type="entry name" value="CYCLIC DI-GMP PHOSPHODIESTERASE PA4108-RELATED"/>
    <property type="match status" value="1"/>
</dbReference>
<dbReference type="PROSITE" id="PS51832">
    <property type="entry name" value="HD_GYP"/>
    <property type="match status" value="1"/>
</dbReference>
<dbReference type="InterPro" id="IPR003607">
    <property type="entry name" value="HD/PDEase_dom"/>
</dbReference>
<dbReference type="InterPro" id="IPR037522">
    <property type="entry name" value="HD_GYP_dom"/>
</dbReference>
<dbReference type="Proteomes" id="UP001235343">
    <property type="component" value="Unassembled WGS sequence"/>
</dbReference>
<organism evidence="2 3">
    <name type="scientific">Aquibacillus rhizosphaerae</name>
    <dbReference type="NCBI Taxonomy" id="3051431"/>
    <lineage>
        <taxon>Bacteria</taxon>
        <taxon>Bacillati</taxon>
        <taxon>Bacillota</taxon>
        <taxon>Bacilli</taxon>
        <taxon>Bacillales</taxon>
        <taxon>Bacillaceae</taxon>
        <taxon>Aquibacillus</taxon>
    </lineage>
</organism>
<gene>
    <name evidence="2" type="ORF">QQS35_10705</name>
</gene>
<dbReference type="Pfam" id="PF13487">
    <property type="entry name" value="HD_5"/>
    <property type="match status" value="1"/>
</dbReference>
<evidence type="ECO:0000313" key="3">
    <source>
        <dbReference type="Proteomes" id="UP001235343"/>
    </source>
</evidence>
<sequence length="366" mass="42074">MWVHPKQLVPGCRIVTDVMGKTNRPIVPKNIVLDEVHIQVLQDFLVMNVEVSPRLANGVPFVPRELTKEEIEENKKDKSSNKNKIALSFDDQYLEAVQRYKQLFLNWQSGSAVNMRQVRDIIVPLLERIDEVGLDLFLLHQYASKQDYFYHHGIAMGLISGFLAKKKGFKKEWVQVGLAGFLADSGMSKVSISLFNKSETLSLPEYEEIKKHPTYSYRFVEKVPSLSVGVKLAILQHHERLDGSGYPLGVDKSKIHPYACILAVSDSYHAMTSERVYQKKQSPFKVIEEMMLDQFDKFDHEVLRVFVDSLANFSTGTKVLLSNQKKAEIVFIDSKQMTRPMVRLENSNEIFSLMDRRSIYIEEILK</sequence>
<evidence type="ECO:0000313" key="2">
    <source>
        <dbReference type="EMBL" id="MDL4840919.1"/>
    </source>
</evidence>
<dbReference type="Gene3D" id="1.10.3210.10">
    <property type="entry name" value="Hypothetical protein af1432"/>
    <property type="match status" value="1"/>
</dbReference>
<feature type="domain" description="HD-GYP" evidence="1">
    <location>
        <begin position="127"/>
        <end position="322"/>
    </location>
</feature>
<evidence type="ECO:0000259" key="1">
    <source>
        <dbReference type="PROSITE" id="PS51832"/>
    </source>
</evidence>
<dbReference type="EMBL" id="JASTZU010000036">
    <property type="protein sequence ID" value="MDL4840919.1"/>
    <property type="molecule type" value="Genomic_DNA"/>
</dbReference>
<dbReference type="PANTHER" id="PTHR43155:SF2">
    <property type="entry name" value="CYCLIC DI-GMP PHOSPHODIESTERASE PA4108"/>
    <property type="match status" value="1"/>
</dbReference>
<dbReference type="SUPFAM" id="SSF109604">
    <property type="entry name" value="HD-domain/PDEase-like"/>
    <property type="match status" value="1"/>
</dbReference>
<protein>
    <submittedName>
        <fullName evidence="2">HD-GYP domain-containing protein</fullName>
        <ecNumber evidence="2">3.1.4.-</ecNumber>
    </submittedName>
</protein>
<reference evidence="2 3" key="1">
    <citation type="submission" date="2023-06" db="EMBL/GenBank/DDBJ databases">
        <title>Aquibacillus rhizosphaerae LR5S19.</title>
        <authorList>
            <person name="Sun J.-Q."/>
        </authorList>
    </citation>
    <scope>NUCLEOTIDE SEQUENCE [LARGE SCALE GENOMIC DNA]</scope>
    <source>
        <strain evidence="2 3">LR5S19</strain>
    </source>
</reference>
<dbReference type="EC" id="3.1.4.-" evidence="2"/>